<sequence>MTVDGLNRYYIPARARQAHYDDQHKSALRGDDVSLFEAVQDWLVENRPPPLAILGGYGAGKSSFAKRLMADQANKALSDPTARRPVLIKLGNITRSSSLDSLLGSLFTSEYVVRGYSFPRFKELNAKGRLLIILDGFDEMKHAMTWTEFRNEIQELNALNDGESRVLLLGRPTAFTSDDEHLEVLRGRRRIAGGTRRLHDWPEFREYDLEPFTRAERIRFVEQLLLSIELDRCGEALSDAQILSVEGRAQEVNALADLEDEVFGKTVHAKILVDLAVDPDFDPGAFKGNVTRWSLYSEFFAMLARRETSKAARSPIEGEHRLEFLRRVALWLWEERDGMTSFRASDIPTQTFMDLPDGDADNPEEKRREYLAGAFLERKAADTFFFPHRSFAEFLIAEHLVRHRPASGQHEHYDKLIQGGVETFLQDAPPEARVGEWGMSLSANSGILSIEYLMFLGAAAGGLDILAEAMPKESPWQPLVGVFALPVNAVNERREIIANTIVSAPLETVALLLCRISRYWALLSELDMAPKEDVLCDYSQVVAAALITRGIGLSGKTSRCPATQFLKPQPSSSTWGVQP</sequence>
<dbReference type="InterPro" id="IPR007111">
    <property type="entry name" value="NACHT_NTPase"/>
</dbReference>
<dbReference type="Pfam" id="PF05729">
    <property type="entry name" value="NACHT"/>
    <property type="match status" value="1"/>
</dbReference>
<dbReference type="Gene3D" id="3.40.50.300">
    <property type="entry name" value="P-loop containing nucleotide triphosphate hydrolases"/>
    <property type="match status" value="1"/>
</dbReference>
<accession>A0A7X9WZB5</accession>
<comment type="caution">
    <text evidence="2">The sequence shown here is derived from an EMBL/GenBank/DDBJ whole genome shotgun (WGS) entry which is preliminary data.</text>
</comment>
<dbReference type="Proteomes" id="UP000519023">
    <property type="component" value="Unassembled WGS sequence"/>
</dbReference>
<dbReference type="SUPFAM" id="SSF52540">
    <property type="entry name" value="P-loop containing nucleoside triphosphate hydrolases"/>
    <property type="match status" value="1"/>
</dbReference>
<name>A0A7X9WZB5_9SPHN</name>
<keyword evidence="2" id="KW-0067">ATP-binding</keyword>
<feature type="domain" description="NACHT" evidence="1">
    <location>
        <begin position="51"/>
        <end position="152"/>
    </location>
</feature>
<keyword evidence="2" id="KW-0547">Nucleotide-binding</keyword>
<organism evidence="2 3">
    <name type="scientific">Sphingobium psychrophilum</name>
    <dbReference type="NCBI Taxonomy" id="2728834"/>
    <lineage>
        <taxon>Bacteria</taxon>
        <taxon>Pseudomonadati</taxon>
        <taxon>Pseudomonadota</taxon>
        <taxon>Alphaproteobacteria</taxon>
        <taxon>Sphingomonadales</taxon>
        <taxon>Sphingomonadaceae</taxon>
        <taxon>Sphingobium</taxon>
    </lineage>
</organism>
<keyword evidence="3" id="KW-1185">Reference proteome</keyword>
<proteinExistence type="predicted"/>
<dbReference type="AlphaFoldDB" id="A0A7X9WZB5"/>
<dbReference type="EMBL" id="JABBFV010000019">
    <property type="protein sequence ID" value="NML12298.1"/>
    <property type="molecule type" value="Genomic_DNA"/>
</dbReference>
<protein>
    <submittedName>
        <fullName evidence="2">ATP-binding protein</fullName>
    </submittedName>
</protein>
<dbReference type="InterPro" id="IPR027417">
    <property type="entry name" value="P-loop_NTPase"/>
</dbReference>
<reference evidence="2 3" key="1">
    <citation type="submission" date="2020-04" db="EMBL/GenBank/DDBJ databases">
        <title>Sphingobium sp. AR-3-1 isolated from Arctic soil.</title>
        <authorList>
            <person name="Dahal R.H."/>
            <person name="Chaudhary D.K."/>
        </authorList>
    </citation>
    <scope>NUCLEOTIDE SEQUENCE [LARGE SCALE GENOMIC DNA]</scope>
    <source>
        <strain evidence="2 3">AR-3-1</strain>
    </source>
</reference>
<dbReference type="GO" id="GO:0005524">
    <property type="term" value="F:ATP binding"/>
    <property type="evidence" value="ECO:0007669"/>
    <property type="project" value="UniProtKB-KW"/>
</dbReference>
<evidence type="ECO:0000313" key="2">
    <source>
        <dbReference type="EMBL" id="NML12298.1"/>
    </source>
</evidence>
<dbReference type="RefSeq" id="WP_169574702.1">
    <property type="nucleotide sequence ID" value="NZ_JABBFV010000019.1"/>
</dbReference>
<gene>
    <name evidence="2" type="ORF">HHL08_19505</name>
</gene>
<evidence type="ECO:0000259" key="1">
    <source>
        <dbReference type="Pfam" id="PF05729"/>
    </source>
</evidence>
<evidence type="ECO:0000313" key="3">
    <source>
        <dbReference type="Proteomes" id="UP000519023"/>
    </source>
</evidence>